<proteinExistence type="predicted"/>
<evidence type="ECO:0000313" key="2">
    <source>
        <dbReference type="Proteomes" id="UP000011713"/>
    </source>
</evidence>
<name>M4BFY0_HYAAE</name>
<dbReference type="HOGENOM" id="CLU_2215031_0_0_1"/>
<sequence>MKAFILWRRQRMAFVESCRDKQNFQYPDNSKHGTERFRATCPTISSKGMLMHISIEEEKLVLFDCAALVYIRFDFRITSLWVEMTQICSGSKQSKCIFTFGCLQTGT</sequence>
<keyword evidence="2" id="KW-1185">Reference proteome</keyword>
<organism evidence="1 2">
    <name type="scientific">Hyaloperonospora arabidopsidis (strain Emoy2)</name>
    <name type="common">Downy mildew agent</name>
    <name type="synonym">Peronospora arabidopsidis</name>
    <dbReference type="NCBI Taxonomy" id="559515"/>
    <lineage>
        <taxon>Eukaryota</taxon>
        <taxon>Sar</taxon>
        <taxon>Stramenopiles</taxon>
        <taxon>Oomycota</taxon>
        <taxon>Peronosporomycetes</taxon>
        <taxon>Peronosporales</taxon>
        <taxon>Peronosporaceae</taxon>
        <taxon>Hyaloperonospora</taxon>
    </lineage>
</organism>
<dbReference type="EMBL" id="JH598219">
    <property type="status" value="NOT_ANNOTATED_CDS"/>
    <property type="molecule type" value="Genomic_DNA"/>
</dbReference>
<dbReference type="VEuPathDB" id="FungiDB:HpaG805200"/>
<protein>
    <submittedName>
        <fullName evidence="1">Uncharacterized protein</fullName>
    </submittedName>
</protein>
<dbReference type="AlphaFoldDB" id="M4BFY0"/>
<dbReference type="Proteomes" id="UP000011713">
    <property type="component" value="Unassembled WGS sequence"/>
</dbReference>
<accession>M4BFY0</accession>
<reference evidence="2" key="1">
    <citation type="journal article" date="2010" name="Science">
        <title>Signatures of adaptation to obligate biotrophy in the Hyaloperonospora arabidopsidis genome.</title>
        <authorList>
            <person name="Baxter L."/>
            <person name="Tripathy S."/>
            <person name="Ishaque N."/>
            <person name="Boot N."/>
            <person name="Cabral A."/>
            <person name="Kemen E."/>
            <person name="Thines M."/>
            <person name="Ah-Fong A."/>
            <person name="Anderson R."/>
            <person name="Badejoko W."/>
            <person name="Bittner-Eddy P."/>
            <person name="Boore J.L."/>
            <person name="Chibucos M.C."/>
            <person name="Coates M."/>
            <person name="Dehal P."/>
            <person name="Delehaunty K."/>
            <person name="Dong S."/>
            <person name="Downton P."/>
            <person name="Dumas B."/>
            <person name="Fabro G."/>
            <person name="Fronick C."/>
            <person name="Fuerstenberg S.I."/>
            <person name="Fulton L."/>
            <person name="Gaulin E."/>
            <person name="Govers F."/>
            <person name="Hughes L."/>
            <person name="Humphray S."/>
            <person name="Jiang R.H."/>
            <person name="Judelson H."/>
            <person name="Kamoun S."/>
            <person name="Kyung K."/>
            <person name="Meijer H."/>
            <person name="Minx P."/>
            <person name="Morris P."/>
            <person name="Nelson J."/>
            <person name="Phuntumart V."/>
            <person name="Qutob D."/>
            <person name="Rehmany A."/>
            <person name="Rougon-Cardoso A."/>
            <person name="Ryden P."/>
            <person name="Torto-Alalibo T."/>
            <person name="Studholme D."/>
            <person name="Wang Y."/>
            <person name="Win J."/>
            <person name="Wood J."/>
            <person name="Clifton S.W."/>
            <person name="Rogers J."/>
            <person name="Van den Ackerveken G."/>
            <person name="Jones J.D."/>
            <person name="McDowell J.M."/>
            <person name="Beynon J."/>
            <person name="Tyler B.M."/>
        </authorList>
    </citation>
    <scope>NUCLEOTIDE SEQUENCE [LARGE SCALE GENOMIC DNA]</scope>
    <source>
        <strain evidence="2">Emoy2</strain>
    </source>
</reference>
<reference evidence="1" key="2">
    <citation type="submission" date="2015-06" db="UniProtKB">
        <authorList>
            <consortium name="EnsemblProtists"/>
        </authorList>
    </citation>
    <scope>IDENTIFICATION</scope>
    <source>
        <strain evidence="1">Emoy2</strain>
    </source>
</reference>
<dbReference type="EnsemblProtists" id="HpaT805200">
    <property type="protein sequence ID" value="HpaP805200"/>
    <property type="gene ID" value="HpaG805200"/>
</dbReference>
<dbReference type="InParanoid" id="M4BFY0"/>
<evidence type="ECO:0000313" key="1">
    <source>
        <dbReference type="EnsemblProtists" id="HpaP805200"/>
    </source>
</evidence>